<dbReference type="InterPro" id="IPR036188">
    <property type="entry name" value="FAD/NAD-bd_sf"/>
</dbReference>
<dbReference type="OrthoDB" id="269227at2759"/>
<gene>
    <name evidence="5" type="ORF">BOTNAR_0321g00030</name>
</gene>
<proteinExistence type="inferred from homology"/>
<dbReference type="STRING" id="278944.A0A4Z1HZ60"/>
<dbReference type="SUPFAM" id="SSF51905">
    <property type="entry name" value="FAD/NAD(P)-binding domain"/>
    <property type="match status" value="1"/>
</dbReference>
<feature type="region of interest" description="Disordered" evidence="3">
    <location>
        <begin position="394"/>
        <end position="423"/>
    </location>
</feature>
<dbReference type="Pfam" id="PF00732">
    <property type="entry name" value="GMC_oxred_N"/>
    <property type="match status" value="1"/>
</dbReference>
<keyword evidence="2" id="KW-0274">FAD</keyword>
<evidence type="ECO:0000313" key="5">
    <source>
        <dbReference type="EMBL" id="TGO52522.1"/>
    </source>
</evidence>
<evidence type="ECO:0000259" key="4">
    <source>
        <dbReference type="PROSITE" id="PS00624"/>
    </source>
</evidence>
<dbReference type="InterPro" id="IPR012132">
    <property type="entry name" value="GMC_OxRdtase"/>
</dbReference>
<keyword evidence="6" id="KW-1185">Reference proteome</keyword>
<evidence type="ECO:0000256" key="1">
    <source>
        <dbReference type="ARBA" id="ARBA00010790"/>
    </source>
</evidence>
<dbReference type="InterPro" id="IPR000172">
    <property type="entry name" value="GMC_OxRdtase_N"/>
</dbReference>
<dbReference type="EMBL" id="PQXJ01000321">
    <property type="protein sequence ID" value="TGO52522.1"/>
    <property type="molecule type" value="Genomic_DNA"/>
</dbReference>
<feature type="domain" description="Glucose-methanol-choline oxidoreductase N-terminal" evidence="4">
    <location>
        <begin position="293"/>
        <end position="307"/>
    </location>
</feature>
<evidence type="ECO:0000256" key="2">
    <source>
        <dbReference type="PIRSR" id="PIRSR000137-2"/>
    </source>
</evidence>
<dbReference type="PROSITE" id="PS00624">
    <property type="entry name" value="GMC_OXRED_2"/>
    <property type="match status" value="1"/>
</dbReference>
<dbReference type="PANTHER" id="PTHR11552">
    <property type="entry name" value="GLUCOSE-METHANOL-CHOLINE GMC OXIDOREDUCTASE"/>
    <property type="match status" value="1"/>
</dbReference>
<evidence type="ECO:0000256" key="3">
    <source>
        <dbReference type="SAM" id="MobiDB-lite"/>
    </source>
</evidence>
<dbReference type="Gene3D" id="3.50.50.60">
    <property type="entry name" value="FAD/NAD(P)-binding domain"/>
    <property type="match status" value="1"/>
</dbReference>
<comment type="cofactor">
    <cofactor evidence="2">
        <name>FAD</name>
        <dbReference type="ChEBI" id="CHEBI:57692"/>
    </cofactor>
</comment>
<protein>
    <recommendedName>
        <fullName evidence="4">Glucose-methanol-choline oxidoreductase N-terminal domain-containing protein</fullName>
    </recommendedName>
</protein>
<dbReference type="Gene3D" id="3.30.560.10">
    <property type="entry name" value="Glucose Oxidase, domain 3"/>
    <property type="match status" value="1"/>
</dbReference>
<dbReference type="GO" id="GO:0016614">
    <property type="term" value="F:oxidoreductase activity, acting on CH-OH group of donors"/>
    <property type="evidence" value="ECO:0007669"/>
    <property type="project" value="InterPro"/>
</dbReference>
<feature type="binding site" evidence="2">
    <location>
        <position position="250"/>
    </location>
    <ligand>
        <name>FAD</name>
        <dbReference type="ChEBI" id="CHEBI:57692"/>
    </ligand>
</feature>
<comment type="similarity">
    <text evidence="1">Belongs to the GMC oxidoreductase family.</text>
</comment>
<dbReference type="SUPFAM" id="SSF54373">
    <property type="entry name" value="FAD-linked reductases, C-terminal domain"/>
    <property type="match status" value="1"/>
</dbReference>
<reference evidence="5 6" key="1">
    <citation type="submission" date="2017-12" db="EMBL/GenBank/DDBJ databases">
        <title>Comparative genomics of Botrytis spp.</title>
        <authorList>
            <person name="Valero-Jimenez C.A."/>
            <person name="Tapia P."/>
            <person name="Veloso J."/>
            <person name="Silva-Moreno E."/>
            <person name="Staats M."/>
            <person name="Valdes J.H."/>
            <person name="Van Kan J.A.L."/>
        </authorList>
    </citation>
    <scope>NUCLEOTIDE SEQUENCE [LARGE SCALE GENOMIC DNA]</scope>
    <source>
        <strain evidence="5 6">MUCL2120</strain>
    </source>
</reference>
<accession>A0A4Z1HZ60</accession>
<feature type="binding site" evidence="2">
    <location>
        <begin position="31"/>
        <end position="32"/>
    </location>
    <ligand>
        <name>FAD</name>
        <dbReference type="ChEBI" id="CHEBI:57692"/>
    </ligand>
</feature>
<comment type="caution">
    <text evidence="5">The sequence shown here is derived from an EMBL/GenBank/DDBJ whole genome shotgun (WGS) entry which is preliminary data.</text>
</comment>
<dbReference type="PIRSF" id="PIRSF000137">
    <property type="entry name" value="Alcohol_oxidase"/>
    <property type="match status" value="1"/>
</dbReference>
<feature type="compositionally biased region" description="Polar residues" evidence="3">
    <location>
        <begin position="402"/>
        <end position="423"/>
    </location>
</feature>
<keyword evidence="2" id="KW-0285">Flavoprotein</keyword>
<name>A0A4Z1HZ60_9HELO</name>
<feature type="binding site" evidence="2">
    <location>
        <begin position="109"/>
        <end position="112"/>
    </location>
    <ligand>
        <name>FAD</name>
        <dbReference type="ChEBI" id="CHEBI:57692"/>
    </ligand>
</feature>
<dbReference type="PANTHER" id="PTHR11552:SF219">
    <property type="entry name" value="GLUCOSE-METHANOL-CHOLINE OXIDOREDUCTASE N-TERMINAL DOMAIN-CONTAINING PROTEIN"/>
    <property type="match status" value="1"/>
</dbReference>
<organism evidence="5 6">
    <name type="scientific">Botryotinia narcissicola</name>
    <dbReference type="NCBI Taxonomy" id="278944"/>
    <lineage>
        <taxon>Eukaryota</taxon>
        <taxon>Fungi</taxon>
        <taxon>Dikarya</taxon>
        <taxon>Ascomycota</taxon>
        <taxon>Pezizomycotina</taxon>
        <taxon>Leotiomycetes</taxon>
        <taxon>Helotiales</taxon>
        <taxon>Sclerotiniaceae</taxon>
        <taxon>Botryotinia</taxon>
    </lineage>
</organism>
<sequence length="548" mass="60787">MPWPFSPRYPEKSPDYADEKEYDYIIIGGGTSGCVLASHLSSSTTHKILLLERGPANDTYLSRIPLLSSNIYDPSSGAKSWFCAPMKHCNDRESLVCRAELLGGGSRVNNEVYTRGTKGDYEGWKEMGCEGWGWKDVEPLFQRMDKVVGEDAKKAEERGRGTQGQWIMKSFGYEEWGWRCLRVFTDAADKMGFSRIPDTNVENASVDGLAMIYNTVTEDRKRNSTFHSVLPREIALEREKHLTICTNTTVHRIEFSDDDGIPRASKVIFGSSVSKSTKIFEAKVKKEVIICSGALGSPQVLMLSGIGPRHHLEEHNINVIHDLPGVGSNFTDHPSIPVAWEIPISESIIQVAVSPLKAILELAKYLLFGTGIMSLSSQTLSFFIRSQSLNEDATGPLAKDSSYPNIEPTPTETSPLHPSKPQNQVPDIELIPLAVSATDDMKEHQSTFSKMGIFCILAVICNFLSRGSVRITSSSPHSYPAVDFGIFSNPDNMILARRAVHLALAFGKTMLASGFPLLRPVTFSSESQDLDVEHGDHEEMDKFIRHRV</sequence>
<dbReference type="GO" id="GO:0050660">
    <property type="term" value="F:flavin adenine dinucleotide binding"/>
    <property type="evidence" value="ECO:0007669"/>
    <property type="project" value="InterPro"/>
</dbReference>
<dbReference type="Proteomes" id="UP000297452">
    <property type="component" value="Unassembled WGS sequence"/>
</dbReference>
<evidence type="ECO:0000313" key="6">
    <source>
        <dbReference type="Proteomes" id="UP000297452"/>
    </source>
</evidence>
<dbReference type="AlphaFoldDB" id="A0A4Z1HZ60"/>